<dbReference type="Gene3D" id="3.30.470.20">
    <property type="entry name" value="ATP-grasp fold, B domain"/>
    <property type="match status" value="1"/>
</dbReference>
<evidence type="ECO:0000313" key="1">
    <source>
        <dbReference type="EMBL" id="KAK4499738.1"/>
    </source>
</evidence>
<organism evidence="1 2">
    <name type="scientific">Zasmidium cellare</name>
    <name type="common">Wine cellar mold</name>
    <name type="synonym">Racodium cellare</name>
    <dbReference type="NCBI Taxonomy" id="395010"/>
    <lineage>
        <taxon>Eukaryota</taxon>
        <taxon>Fungi</taxon>
        <taxon>Dikarya</taxon>
        <taxon>Ascomycota</taxon>
        <taxon>Pezizomycotina</taxon>
        <taxon>Dothideomycetes</taxon>
        <taxon>Dothideomycetidae</taxon>
        <taxon>Mycosphaerellales</taxon>
        <taxon>Mycosphaerellaceae</taxon>
        <taxon>Zasmidium</taxon>
    </lineage>
</organism>
<accession>A0ABR0EF44</accession>
<name>A0ABR0EF44_ZASCE</name>
<keyword evidence="2" id="KW-1185">Reference proteome</keyword>
<gene>
    <name evidence="1" type="ORF">PRZ48_007924</name>
</gene>
<dbReference type="Proteomes" id="UP001305779">
    <property type="component" value="Unassembled WGS sequence"/>
</dbReference>
<sequence length="282" mass="31000">MTNHESLTIALTYDLKSDYDPNDPNVPPEALAEFAKQETITAIFDAMKALGHFPILVGNIMHLVEALTAGKHREWDLAFNIAEGLHGTARVAQIPSILEAFQVSCLFSDARTMSLMHDKALTKVVMRDVGVRTAPSTLIKSEDTFNGFDQAQWISRLGLEEYGDSRGLDLFIKLNAEGTSKGTGAEAEILDVTEMLWPAEMPSFCTWFSKIEGEEGKDWAEQAVKGCNDDEVVNVEKLALQAWSAMGCRDSGRIDIRSKGWGPDAEPHVLEVIMAIPSLSSL</sequence>
<evidence type="ECO:0000313" key="2">
    <source>
        <dbReference type="Proteomes" id="UP001305779"/>
    </source>
</evidence>
<reference evidence="1 2" key="1">
    <citation type="journal article" date="2023" name="G3 (Bethesda)">
        <title>A chromosome-level genome assembly of Zasmidium syzygii isolated from banana leaves.</title>
        <authorList>
            <person name="van Westerhoven A.C."/>
            <person name="Mehrabi R."/>
            <person name="Talebi R."/>
            <person name="Steentjes M.B.F."/>
            <person name="Corcolon B."/>
            <person name="Chong P.A."/>
            <person name="Kema G.H.J."/>
            <person name="Seidl M.F."/>
        </authorList>
    </citation>
    <scope>NUCLEOTIDE SEQUENCE [LARGE SCALE GENOMIC DNA]</scope>
    <source>
        <strain evidence="1 2">P124</strain>
    </source>
</reference>
<proteinExistence type="predicted"/>
<dbReference type="SUPFAM" id="SSF56059">
    <property type="entry name" value="Glutathione synthetase ATP-binding domain-like"/>
    <property type="match status" value="1"/>
</dbReference>
<protein>
    <submittedName>
        <fullName evidence="1">Uncharacterized protein</fullName>
    </submittedName>
</protein>
<comment type="caution">
    <text evidence="1">The sequence shown here is derived from an EMBL/GenBank/DDBJ whole genome shotgun (WGS) entry which is preliminary data.</text>
</comment>
<dbReference type="EMBL" id="JAXOVC010000006">
    <property type="protein sequence ID" value="KAK4499738.1"/>
    <property type="molecule type" value="Genomic_DNA"/>
</dbReference>